<protein>
    <submittedName>
        <fullName evidence="1">Uncharacterized protein</fullName>
    </submittedName>
</protein>
<sequence length="61" mass="6949">MLLNTLVIQTFPSTDGSLLGYVLCIDSLHGKANPRFNPNDWENTTIIIDECEQVFWHLLNS</sequence>
<dbReference type="Proteomes" id="UP000319313">
    <property type="component" value="Unassembled WGS sequence"/>
</dbReference>
<reference evidence="1 2" key="1">
    <citation type="submission" date="2019-01" db="EMBL/GenBank/DDBJ databases">
        <title>Coherence of Microcystis species and biogeography revealed through population genomics.</title>
        <authorList>
            <person name="Perez-Carrascal O.M."/>
            <person name="Terrat Y."/>
            <person name="Giani A."/>
            <person name="Fortin N."/>
            <person name="Tromas N."/>
            <person name="Shapiro B.J."/>
        </authorList>
    </citation>
    <scope>NUCLEOTIDE SEQUENCE [LARGE SCALE GENOMIC DNA]</scope>
    <source>
        <strain evidence="1">Ma_SC_T_19800800_S464</strain>
    </source>
</reference>
<evidence type="ECO:0000313" key="1">
    <source>
        <dbReference type="EMBL" id="TRU23662.1"/>
    </source>
</evidence>
<proteinExistence type="predicted"/>
<name>A0A552DN97_MICAE</name>
<comment type="caution">
    <text evidence="1">The sequence shown here is derived from an EMBL/GenBank/DDBJ whole genome shotgun (WGS) entry which is preliminary data.</text>
</comment>
<dbReference type="EMBL" id="SFBL01000143">
    <property type="protein sequence ID" value="TRU23662.1"/>
    <property type="molecule type" value="Genomic_DNA"/>
</dbReference>
<organism evidence="1 2">
    <name type="scientific">Microcystis aeruginosa Ma_SC_T_19800800_S464</name>
    <dbReference type="NCBI Taxonomy" id="2486257"/>
    <lineage>
        <taxon>Bacteria</taxon>
        <taxon>Bacillati</taxon>
        <taxon>Cyanobacteriota</taxon>
        <taxon>Cyanophyceae</taxon>
        <taxon>Oscillatoriophycideae</taxon>
        <taxon>Chroococcales</taxon>
        <taxon>Microcystaceae</taxon>
        <taxon>Microcystis</taxon>
    </lineage>
</organism>
<gene>
    <name evidence="1" type="ORF">EWV81_15725</name>
</gene>
<evidence type="ECO:0000313" key="2">
    <source>
        <dbReference type="Proteomes" id="UP000319313"/>
    </source>
</evidence>
<dbReference type="AlphaFoldDB" id="A0A552DN97"/>
<accession>A0A552DN97</accession>